<gene>
    <name evidence="2" type="ORF">LVIROSA_LOCUS4829</name>
</gene>
<feature type="transmembrane region" description="Helical" evidence="1">
    <location>
        <begin position="70"/>
        <end position="92"/>
    </location>
</feature>
<keyword evidence="1" id="KW-0472">Membrane</keyword>
<keyword evidence="3" id="KW-1185">Reference proteome</keyword>
<comment type="caution">
    <text evidence="2">The sequence shown here is derived from an EMBL/GenBank/DDBJ whole genome shotgun (WGS) entry which is preliminary data.</text>
</comment>
<dbReference type="EMBL" id="CAKMRJ010000002">
    <property type="protein sequence ID" value="CAH1417118.1"/>
    <property type="molecule type" value="Genomic_DNA"/>
</dbReference>
<evidence type="ECO:0000313" key="2">
    <source>
        <dbReference type="EMBL" id="CAH1417118.1"/>
    </source>
</evidence>
<sequence>MDLTTIRLSNIHFQLSSLEYLCVDFAFGTSKFRLEQTQGSSQRVKAVSKLDISVNLRETERFRKKQTPQILHTLLNLCHPLTFSFFILSLWAEKR</sequence>
<dbReference type="AlphaFoldDB" id="A0AAU9M8F4"/>
<proteinExistence type="predicted"/>
<name>A0AAU9M8F4_9ASTR</name>
<evidence type="ECO:0000313" key="3">
    <source>
        <dbReference type="Proteomes" id="UP001157418"/>
    </source>
</evidence>
<keyword evidence="1" id="KW-1133">Transmembrane helix</keyword>
<keyword evidence="1" id="KW-0812">Transmembrane</keyword>
<evidence type="ECO:0000256" key="1">
    <source>
        <dbReference type="SAM" id="Phobius"/>
    </source>
</evidence>
<protein>
    <submittedName>
        <fullName evidence="2">Uncharacterized protein</fullName>
    </submittedName>
</protein>
<accession>A0AAU9M8F4</accession>
<organism evidence="2 3">
    <name type="scientific">Lactuca virosa</name>
    <dbReference type="NCBI Taxonomy" id="75947"/>
    <lineage>
        <taxon>Eukaryota</taxon>
        <taxon>Viridiplantae</taxon>
        <taxon>Streptophyta</taxon>
        <taxon>Embryophyta</taxon>
        <taxon>Tracheophyta</taxon>
        <taxon>Spermatophyta</taxon>
        <taxon>Magnoliopsida</taxon>
        <taxon>eudicotyledons</taxon>
        <taxon>Gunneridae</taxon>
        <taxon>Pentapetalae</taxon>
        <taxon>asterids</taxon>
        <taxon>campanulids</taxon>
        <taxon>Asterales</taxon>
        <taxon>Asteraceae</taxon>
        <taxon>Cichorioideae</taxon>
        <taxon>Cichorieae</taxon>
        <taxon>Lactucinae</taxon>
        <taxon>Lactuca</taxon>
    </lineage>
</organism>
<reference evidence="2 3" key="1">
    <citation type="submission" date="2022-01" db="EMBL/GenBank/DDBJ databases">
        <authorList>
            <person name="Xiong W."/>
            <person name="Schranz E."/>
        </authorList>
    </citation>
    <scope>NUCLEOTIDE SEQUENCE [LARGE SCALE GENOMIC DNA]</scope>
</reference>
<dbReference type="Proteomes" id="UP001157418">
    <property type="component" value="Unassembled WGS sequence"/>
</dbReference>